<evidence type="ECO:0008006" key="4">
    <source>
        <dbReference type="Google" id="ProtNLM"/>
    </source>
</evidence>
<accession>A0A8T1NF05</accession>
<keyword evidence="3" id="KW-1185">Reference proteome</keyword>
<keyword evidence="1" id="KW-0611">Plant defense</keyword>
<protein>
    <recommendedName>
        <fullName evidence="4">Disease resistance protein</fullName>
    </recommendedName>
</protein>
<evidence type="ECO:0000313" key="3">
    <source>
        <dbReference type="Proteomes" id="UP000811609"/>
    </source>
</evidence>
<dbReference type="AlphaFoldDB" id="A0A8T1NF05"/>
<sequence>MPDEMHRFLPSLCYLELVDCPRIESFPEGGLPSNLKQIVISRCKKLIANRMGWGLQILPSLEWLEIIWDDKLEDHVESFPGGLLLPTTLTNLKISSFGNLKSLDKEGFQHLTSLEELHLNDCPNLRYMPEEGFPTSLHVLKIKNCDPVLKEELERKEGEEWLKVTCVPNIIITHKVIQGDYFWEVYAIMISPYAPPPYEYEYE</sequence>
<dbReference type="Proteomes" id="UP000811609">
    <property type="component" value="Chromosome 14"/>
</dbReference>
<gene>
    <name evidence="2" type="ORF">CIPAW_14G013700</name>
</gene>
<proteinExistence type="predicted"/>
<evidence type="ECO:0000313" key="2">
    <source>
        <dbReference type="EMBL" id="KAG6628442.1"/>
    </source>
</evidence>
<dbReference type="PANTHER" id="PTHR36766:SF40">
    <property type="entry name" value="DISEASE RESISTANCE PROTEIN RGA3"/>
    <property type="match status" value="1"/>
</dbReference>
<dbReference type="PANTHER" id="PTHR36766">
    <property type="entry name" value="PLANT BROAD-SPECTRUM MILDEW RESISTANCE PROTEIN RPW8"/>
    <property type="match status" value="1"/>
</dbReference>
<reference evidence="2" key="1">
    <citation type="submission" date="2020-12" db="EMBL/GenBank/DDBJ databases">
        <title>WGS assembly of Carya illinoinensis cv. Pawnee.</title>
        <authorList>
            <person name="Platts A."/>
            <person name="Shu S."/>
            <person name="Wright S."/>
            <person name="Barry K."/>
            <person name="Edger P."/>
            <person name="Pires J.C."/>
            <person name="Schmutz J."/>
        </authorList>
    </citation>
    <scope>NUCLEOTIDE SEQUENCE</scope>
    <source>
        <tissue evidence="2">Leaf</tissue>
    </source>
</reference>
<dbReference type="GO" id="GO:0006952">
    <property type="term" value="P:defense response"/>
    <property type="evidence" value="ECO:0007669"/>
    <property type="project" value="UniProtKB-KW"/>
</dbReference>
<organism evidence="2 3">
    <name type="scientific">Carya illinoinensis</name>
    <name type="common">Pecan</name>
    <dbReference type="NCBI Taxonomy" id="32201"/>
    <lineage>
        <taxon>Eukaryota</taxon>
        <taxon>Viridiplantae</taxon>
        <taxon>Streptophyta</taxon>
        <taxon>Embryophyta</taxon>
        <taxon>Tracheophyta</taxon>
        <taxon>Spermatophyta</taxon>
        <taxon>Magnoliopsida</taxon>
        <taxon>eudicotyledons</taxon>
        <taxon>Gunneridae</taxon>
        <taxon>Pentapetalae</taxon>
        <taxon>rosids</taxon>
        <taxon>fabids</taxon>
        <taxon>Fagales</taxon>
        <taxon>Juglandaceae</taxon>
        <taxon>Carya</taxon>
    </lineage>
</organism>
<name>A0A8T1NF05_CARIL</name>
<dbReference type="EMBL" id="CM031822">
    <property type="protein sequence ID" value="KAG6628442.1"/>
    <property type="molecule type" value="Genomic_DNA"/>
</dbReference>
<comment type="caution">
    <text evidence="2">The sequence shown here is derived from an EMBL/GenBank/DDBJ whole genome shotgun (WGS) entry which is preliminary data.</text>
</comment>
<evidence type="ECO:0000256" key="1">
    <source>
        <dbReference type="ARBA" id="ARBA00022821"/>
    </source>
</evidence>